<evidence type="ECO:0000256" key="1">
    <source>
        <dbReference type="SAM" id="MobiDB-lite"/>
    </source>
</evidence>
<gene>
    <name evidence="3" type="ORF">GLX27_001754</name>
</gene>
<sequence length="466" mass="51766">MLVQTSFVLLGAARIFQLQLEAWARDVRRTAREWKRLRRPCIAQDVHTTEAQLRHLLHKCPPASSYTYALDDIGTLLYDPVHRMRIRTPAPARATLLAPHRTLPSPTPPRTDHAETSWASTELGAPLDLSEPMDLDLLVEGPRDMPAAPDFVLDRTPQARADLSRLPLPAAEPDNNYRAVCLQHAAAQRPLVCRSDQRIGYTPEEWAQRCTPPQREPAWYTIADAAPHGPIAWLCTCRSHLGALTSPHRESLWQRTVGQRLASLASHFQHCAQARKHEWAVRQHSPHDAEPMDLAPLEPSELPPPSPEVGRALDGSDVDPALAVYPWSHLGAAQAPGMTPQSRSDAHWNDSFSSVLHGGAYSLPSPDLSRELPELRRYVFCSPDPATPEPVRALRRRWSVRDRRWCRRGWARALRMPALMVGCIGSCSLGGARGGALYCAGRARDARLSRVRAAPVRDVGDPAAHV</sequence>
<feature type="compositionally biased region" description="Basic and acidic residues" evidence="1">
    <location>
        <begin position="279"/>
        <end position="290"/>
    </location>
</feature>
<evidence type="ECO:0000313" key="4">
    <source>
        <dbReference type="Proteomes" id="UP000818624"/>
    </source>
</evidence>
<protein>
    <submittedName>
        <fullName evidence="3">Uncharacterized protein</fullName>
    </submittedName>
</protein>
<name>A0ABY8ENH9_MALFU</name>
<keyword evidence="2" id="KW-0732">Signal</keyword>
<organism evidence="3 4">
    <name type="scientific">Malassezia furfur</name>
    <name type="common">Pityriasis versicolor infection agent</name>
    <name type="synonym">Pityrosporum furfur</name>
    <dbReference type="NCBI Taxonomy" id="55194"/>
    <lineage>
        <taxon>Eukaryota</taxon>
        <taxon>Fungi</taxon>
        <taxon>Dikarya</taxon>
        <taxon>Basidiomycota</taxon>
        <taxon>Ustilaginomycotina</taxon>
        <taxon>Malasseziomycetes</taxon>
        <taxon>Malasseziales</taxon>
        <taxon>Malasseziaceae</taxon>
        <taxon>Malassezia</taxon>
    </lineage>
</organism>
<accession>A0ABY8ENH9</accession>
<evidence type="ECO:0000256" key="2">
    <source>
        <dbReference type="SAM" id="SignalP"/>
    </source>
</evidence>
<feature type="signal peptide" evidence="2">
    <location>
        <begin position="1"/>
        <end position="24"/>
    </location>
</feature>
<dbReference type="EMBL" id="CP046235">
    <property type="protein sequence ID" value="WFD47108.1"/>
    <property type="molecule type" value="Genomic_DNA"/>
</dbReference>
<feature type="region of interest" description="Disordered" evidence="1">
    <location>
        <begin position="279"/>
        <end position="313"/>
    </location>
</feature>
<proteinExistence type="predicted"/>
<keyword evidence="4" id="KW-1185">Reference proteome</keyword>
<feature type="chain" id="PRO_5045111774" evidence="2">
    <location>
        <begin position="25"/>
        <end position="466"/>
    </location>
</feature>
<dbReference type="Proteomes" id="UP000818624">
    <property type="component" value="Chromosome 2"/>
</dbReference>
<reference evidence="3 4" key="1">
    <citation type="journal article" date="2020" name="Elife">
        <title>Loss of centromere function drives karyotype evolution in closely related Malassezia species.</title>
        <authorList>
            <person name="Sankaranarayanan S.R."/>
            <person name="Ianiri G."/>
            <person name="Coelho M.A."/>
            <person name="Reza M.H."/>
            <person name="Thimmappa B.C."/>
            <person name="Ganguly P."/>
            <person name="Vadnala R.N."/>
            <person name="Sun S."/>
            <person name="Siddharthan R."/>
            <person name="Tellgren-Roth C."/>
            <person name="Dawson T.L."/>
            <person name="Heitman J."/>
            <person name="Sanyal K."/>
        </authorList>
    </citation>
    <scope>NUCLEOTIDE SEQUENCE [LARGE SCALE GENOMIC DNA]</scope>
    <source>
        <strain evidence="3">CBS14141</strain>
    </source>
</reference>
<evidence type="ECO:0000313" key="3">
    <source>
        <dbReference type="EMBL" id="WFD47108.1"/>
    </source>
</evidence>